<dbReference type="Proteomes" id="UP000606870">
    <property type="component" value="Unassembled WGS sequence"/>
</dbReference>
<feature type="domain" description="SnoaL-like" evidence="2">
    <location>
        <begin position="48"/>
        <end position="174"/>
    </location>
</feature>
<comment type="caution">
    <text evidence="3">The sequence shown here is derived from an EMBL/GenBank/DDBJ whole genome shotgun (WGS) entry which is preliminary data.</text>
</comment>
<sequence length="187" mass="20417">MKHIGIVAASLATVVVFLGQPAPAHAATVPVANAAAVQTQKEAGSLVADKIALKELVDTFSILADQKDGIAQEPLFTKDAVVENYSDGKLMTSLKGRENIGKAFDDFLKTQDVVYHINGQQVVDIKGNTATGTSYCYVVLISTQNGKQVKRSGGVRYHDEYVKQDGKWLIQKRKADFVWTEYSDLQK</sequence>
<organism evidence="3 4">
    <name type="scientific">Megasphaera hominis</name>
    <dbReference type="NCBI Taxonomy" id="159836"/>
    <lineage>
        <taxon>Bacteria</taxon>
        <taxon>Bacillati</taxon>
        <taxon>Bacillota</taxon>
        <taxon>Negativicutes</taxon>
        <taxon>Veillonellales</taxon>
        <taxon>Veillonellaceae</taxon>
        <taxon>Megasphaera</taxon>
    </lineage>
</organism>
<dbReference type="InterPro" id="IPR032710">
    <property type="entry name" value="NTF2-like_dom_sf"/>
</dbReference>
<reference evidence="3 4" key="1">
    <citation type="submission" date="2020-08" db="EMBL/GenBank/DDBJ databases">
        <authorList>
            <person name="Liu C."/>
            <person name="Sun Q."/>
        </authorList>
    </citation>
    <scope>NUCLEOTIDE SEQUENCE [LARGE SCALE GENOMIC DNA]</scope>
    <source>
        <strain evidence="3 4">NSJ-59</strain>
    </source>
</reference>
<evidence type="ECO:0000313" key="4">
    <source>
        <dbReference type="Proteomes" id="UP000606870"/>
    </source>
</evidence>
<dbReference type="Gene3D" id="3.10.450.50">
    <property type="match status" value="1"/>
</dbReference>
<keyword evidence="4" id="KW-1185">Reference proteome</keyword>
<dbReference type="InterPro" id="IPR037401">
    <property type="entry name" value="SnoaL-like"/>
</dbReference>
<evidence type="ECO:0000313" key="3">
    <source>
        <dbReference type="EMBL" id="MBC3536675.1"/>
    </source>
</evidence>
<keyword evidence="1" id="KW-0732">Signal</keyword>
<evidence type="ECO:0000256" key="1">
    <source>
        <dbReference type="SAM" id="SignalP"/>
    </source>
</evidence>
<gene>
    <name evidence="3" type="ORF">H8J70_05360</name>
</gene>
<protein>
    <submittedName>
        <fullName evidence="3">Nuclear transport factor 2 family protein</fullName>
    </submittedName>
</protein>
<proteinExistence type="predicted"/>
<accession>A0ABR6VHE9</accession>
<dbReference type="CDD" id="cd00531">
    <property type="entry name" value="NTF2_like"/>
    <property type="match status" value="1"/>
</dbReference>
<dbReference type="SUPFAM" id="SSF54427">
    <property type="entry name" value="NTF2-like"/>
    <property type="match status" value="1"/>
</dbReference>
<evidence type="ECO:0000259" key="2">
    <source>
        <dbReference type="Pfam" id="PF13577"/>
    </source>
</evidence>
<dbReference type="EMBL" id="JACOGK010000012">
    <property type="protein sequence ID" value="MBC3536675.1"/>
    <property type="molecule type" value="Genomic_DNA"/>
</dbReference>
<name>A0ABR6VHE9_9FIRM</name>
<feature type="chain" id="PRO_5046540982" evidence="1">
    <location>
        <begin position="27"/>
        <end position="187"/>
    </location>
</feature>
<dbReference type="Pfam" id="PF13577">
    <property type="entry name" value="SnoaL_4"/>
    <property type="match status" value="1"/>
</dbReference>
<feature type="signal peptide" evidence="1">
    <location>
        <begin position="1"/>
        <end position="26"/>
    </location>
</feature>